<evidence type="ECO:0000256" key="1">
    <source>
        <dbReference type="ARBA" id="ARBA00004141"/>
    </source>
</evidence>
<organism evidence="6 7">
    <name type="scientific">Plectus sambesii</name>
    <dbReference type="NCBI Taxonomy" id="2011161"/>
    <lineage>
        <taxon>Eukaryota</taxon>
        <taxon>Metazoa</taxon>
        <taxon>Ecdysozoa</taxon>
        <taxon>Nematoda</taxon>
        <taxon>Chromadorea</taxon>
        <taxon>Plectida</taxon>
        <taxon>Plectina</taxon>
        <taxon>Plectoidea</taxon>
        <taxon>Plectidae</taxon>
        <taxon>Plectus</taxon>
    </lineage>
</organism>
<dbReference type="WBParaSite" id="PSAMB.scaffold7387size7734.g29992.t1">
    <property type="protein sequence ID" value="PSAMB.scaffold7387size7734.g29992.t1"/>
    <property type="gene ID" value="PSAMB.scaffold7387size7734.g29992"/>
</dbReference>
<dbReference type="Gene3D" id="1.20.1070.10">
    <property type="entry name" value="Rhodopsin 7-helix transmembrane proteins"/>
    <property type="match status" value="1"/>
</dbReference>
<name>A0A914X9G7_9BILA</name>
<feature type="transmembrane region" description="Helical" evidence="5">
    <location>
        <begin position="213"/>
        <end position="241"/>
    </location>
</feature>
<feature type="transmembrane region" description="Helical" evidence="5">
    <location>
        <begin position="284"/>
        <end position="304"/>
    </location>
</feature>
<feature type="transmembrane region" description="Helical" evidence="5">
    <location>
        <begin position="360"/>
        <end position="380"/>
    </location>
</feature>
<protein>
    <submittedName>
        <fullName evidence="7">Uncharacterized protein</fullName>
    </submittedName>
</protein>
<dbReference type="InterPro" id="IPR000832">
    <property type="entry name" value="GPCR_2_secretin-like"/>
</dbReference>
<evidence type="ECO:0000313" key="7">
    <source>
        <dbReference type="WBParaSite" id="PSAMB.scaffold7387size7734.g29992.t1"/>
    </source>
</evidence>
<dbReference type="GO" id="GO:0016020">
    <property type="term" value="C:membrane"/>
    <property type="evidence" value="ECO:0007669"/>
    <property type="project" value="UniProtKB-SubCell"/>
</dbReference>
<evidence type="ECO:0000313" key="6">
    <source>
        <dbReference type="Proteomes" id="UP000887566"/>
    </source>
</evidence>
<reference evidence="7" key="1">
    <citation type="submission" date="2022-11" db="UniProtKB">
        <authorList>
            <consortium name="WormBaseParasite"/>
        </authorList>
    </citation>
    <scope>IDENTIFICATION</scope>
</reference>
<evidence type="ECO:0000256" key="2">
    <source>
        <dbReference type="ARBA" id="ARBA00022692"/>
    </source>
</evidence>
<dbReference type="InterPro" id="IPR036383">
    <property type="entry name" value="TSP1_rpt_sf"/>
</dbReference>
<proteinExistence type="predicted"/>
<keyword evidence="6" id="KW-1185">Reference proteome</keyword>
<comment type="subcellular location">
    <subcellularLocation>
        <location evidence="1">Membrane</location>
        <topology evidence="1">Multi-pass membrane protein</topology>
    </subcellularLocation>
</comment>
<feature type="transmembrane region" description="Helical" evidence="5">
    <location>
        <begin position="316"/>
        <end position="340"/>
    </location>
</feature>
<evidence type="ECO:0000256" key="3">
    <source>
        <dbReference type="ARBA" id="ARBA00022989"/>
    </source>
</evidence>
<keyword evidence="3 5" id="KW-1133">Transmembrane helix</keyword>
<evidence type="ECO:0000256" key="5">
    <source>
        <dbReference type="SAM" id="Phobius"/>
    </source>
</evidence>
<dbReference type="AlphaFoldDB" id="A0A914X9G7"/>
<evidence type="ECO:0000256" key="4">
    <source>
        <dbReference type="ARBA" id="ARBA00023136"/>
    </source>
</evidence>
<feature type="transmembrane region" description="Helical" evidence="5">
    <location>
        <begin position="248"/>
        <end position="269"/>
    </location>
</feature>
<dbReference type="Gene3D" id="2.20.100.10">
    <property type="entry name" value="Thrombospondin type-1 (TSP1) repeat"/>
    <property type="match status" value="1"/>
</dbReference>
<dbReference type="GO" id="GO:0004930">
    <property type="term" value="F:G protein-coupled receptor activity"/>
    <property type="evidence" value="ECO:0007669"/>
    <property type="project" value="InterPro"/>
</dbReference>
<keyword evidence="2 5" id="KW-0812">Transmembrane</keyword>
<dbReference type="Proteomes" id="UP000887566">
    <property type="component" value="Unplaced"/>
</dbReference>
<dbReference type="Pfam" id="PF00002">
    <property type="entry name" value="7tm_2"/>
    <property type="match status" value="1"/>
</dbReference>
<sequence>MAGTTEPNATVTKTVIYPRDGVEVAGCHLVTRSIAKLFRSRFKAEHSICLPPRLELELRFRAMKWLFLVFICRSLTWAAIPIDGGWTPWSREATIDCCSYGGFAQYTRSCTNPSPENGGKACFGTDSRWERCSCDCELACDGVTAFCANETGSGAFCMCVYGKVYPTGVDPDTITYCVDPPMSASTVNGSEDYYDDTPSIHDNVEPFSSDTKLIINIVEFVVCGWVVAWCVATIIVCAVFGGHGSHRFIHLMEEVTLIIVYILIGYFAMNVTSTEVLCKLVSALLHYVFMCTMTFFALEALFAYSMISGISTRDGIIHPAAINIIVGFGIPIIPFAASFGTLYEHYGENGYHCWCDLSTAQAWAVFMPIVVLFFSGGILAEASGLGEHPKLPDADEEQIKWSTNTKETLIAVLLLSMFAYFI</sequence>
<keyword evidence="4 5" id="KW-0472">Membrane</keyword>
<accession>A0A914X9G7</accession>